<proteinExistence type="predicted"/>
<accession>A0A557QYM1</accession>
<evidence type="ECO:0000256" key="1">
    <source>
        <dbReference type="SAM" id="MobiDB-lite"/>
    </source>
</evidence>
<dbReference type="Pfam" id="PF05762">
    <property type="entry name" value="VWA_CoxE"/>
    <property type="match status" value="1"/>
</dbReference>
<dbReference type="PANTHER" id="PTHR39338:SF7">
    <property type="entry name" value="BLL6692 PROTEIN"/>
    <property type="match status" value="1"/>
</dbReference>
<gene>
    <name evidence="2" type="ORF">FHP91_06270</name>
</gene>
<dbReference type="OrthoDB" id="9764216at2"/>
<organism evidence="2 3">
    <name type="scientific">Denitromonas halophila</name>
    <dbReference type="NCBI Taxonomy" id="1629404"/>
    <lineage>
        <taxon>Bacteria</taxon>
        <taxon>Pseudomonadati</taxon>
        <taxon>Pseudomonadota</taxon>
        <taxon>Betaproteobacteria</taxon>
        <taxon>Rhodocyclales</taxon>
        <taxon>Zoogloeaceae</taxon>
        <taxon>Denitromonas</taxon>
    </lineage>
</organism>
<evidence type="ECO:0000313" key="2">
    <source>
        <dbReference type="EMBL" id="TVO58005.1"/>
    </source>
</evidence>
<name>A0A557QYM1_9RHOO</name>
<dbReference type="Proteomes" id="UP000319502">
    <property type="component" value="Unassembled WGS sequence"/>
</dbReference>
<comment type="caution">
    <text evidence="2">The sequence shown here is derived from an EMBL/GenBank/DDBJ whole genome shotgun (WGS) entry which is preliminary data.</text>
</comment>
<evidence type="ECO:0000313" key="3">
    <source>
        <dbReference type="Proteomes" id="UP000319502"/>
    </source>
</evidence>
<dbReference type="RefSeq" id="WP_144308781.1">
    <property type="nucleotide sequence ID" value="NZ_VMNK01000005.1"/>
</dbReference>
<sequence>MLIPFFLHLRQHKLPVSTKEFLTLLEGLSQRVCGHSINDFYVFSRTCLVKDESHYDRFDKAFGSYFSGVTEIPGLNVDLPEDWLKALATKHLSAAEKAALEKLGWDSLMDEFRKRLEEQKGRHQGGSKWVGTGGTSPFGNNGYHPEGIRVGGESAGHRTAVKVWEKREFRNLDDSVEIGTRNIKVALRRLRRFAREGAVEELDLDKTISATARNAGWLDLHMRPERHNAVKVLMFFDVGGSMDDHIKVCEELFSASRTEFKHLEYFYFHNCVYDYVWRDGHRRHSERTPTMDVIHTYGPDYKLIFVGDATMSPYEIVQPGGAIEYMNEEPGADWLRRLLETYPSAAWLNPEPERLWEYRQSIRIIRDIVGEERMYPLTLDGLSRAISALSKKR</sequence>
<dbReference type="InterPro" id="IPR008912">
    <property type="entry name" value="Uncharacterised_CoxE"/>
</dbReference>
<protein>
    <submittedName>
        <fullName evidence="2">VWA domain-containing protein</fullName>
    </submittedName>
</protein>
<reference evidence="2 3" key="1">
    <citation type="submission" date="2019-07" db="EMBL/GenBank/DDBJ databases">
        <title>The pathways for chlorine oxyanion respiration interact through the shared metabolite chlorate.</title>
        <authorList>
            <person name="Barnum T.P."/>
            <person name="Cheng Y."/>
            <person name="Hill K.A."/>
            <person name="Lucas L.N."/>
            <person name="Carlson H.K."/>
            <person name="Coates J.D."/>
        </authorList>
    </citation>
    <scope>NUCLEOTIDE SEQUENCE [LARGE SCALE GENOMIC DNA]</scope>
    <source>
        <strain evidence="2 3">SFB-3</strain>
    </source>
</reference>
<dbReference type="EMBL" id="VMNK01000005">
    <property type="protein sequence ID" value="TVO58005.1"/>
    <property type="molecule type" value="Genomic_DNA"/>
</dbReference>
<dbReference type="PANTHER" id="PTHR39338">
    <property type="entry name" value="BLL5662 PROTEIN-RELATED"/>
    <property type="match status" value="1"/>
</dbReference>
<feature type="region of interest" description="Disordered" evidence="1">
    <location>
        <begin position="119"/>
        <end position="142"/>
    </location>
</feature>
<keyword evidence="3" id="KW-1185">Reference proteome</keyword>
<dbReference type="AlphaFoldDB" id="A0A557QYM1"/>